<dbReference type="Pfam" id="PF07967">
    <property type="entry name" value="zf-C3HC"/>
    <property type="match status" value="1"/>
</dbReference>
<dbReference type="EMBL" id="GGEC01028540">
    <property type="protein sequence ID" value="MBX09024.1"/>
    <property type="molecule type" value="Transcribed_RNA"/>
</dbReference>
<keyword evidence="2" id="KW-0539">Nucleus</keyword>
<dbReference type="PANTHER" id="PTHR15835">
    <property type="entry name" value="NUCLEAR-INTERACTING PARTNER OF ALK"/>
    <property type="match status" value="1"/>
</dbReference>
<organism evidence="5">
    <name type="scientific">Rhizophora mucronata</name>
    <name type="common">Asiatic mangrove</name>
    <dbReference type="NCBI Taxonomy" id="61149"/>
    <lineage>
        <taxon>Eukaryota</taxon>
        <taxon>Viridiplantae</taxon>
        <taxon>Streptophyta</taxon>
        <taxon>Embryophyta</taxon>
        <taxon>Tracheophyta</taxon>
        <taxon>Spermatophyta</taxon>
        <taxon>Magnoliopsida</taxon>
        <taxon>eudicotyledons</taxon>
        <taxon>Gunneridae</taxon>
        <taxon>Pentapetalae</taxon>
        <taxon>rosids</taxon>
        <taxon>fabids</taxon>
        <taxon>Malpighiales</taxon>
        <taxon>Rhizophoraceae</taxon>
        <taxon>Rhizophora</taxon>
    </lineage>
</organism>
<sequence length="764" mass="83233">MAEEHEKMFHSIIDKLFYAPKPSSAASSSSGAQLSRGKKRPNPESALALVEPKTRTDLVEGPQRSLAPAKGPLCRPWDRGDLMRRLATFKSMTWFAKPEVVSAVNCARRGWINVDMDIISCEACRVRLLFSTPSSWTQQQVEKAAMVFSLKLDNGHKLLCPWVNNACDERLAEFPPTSPQVLVDKYRERCFALLQLSALPVISTSALEYMRSPQLEEFLLQSPSLEYVNASQIEMPRNEHEADSANMYYKAQKLIGLCGWEPRSLPYFVDGKDRQKQSVKDADILTSSGFAHGGQNSGIIVHSTPINESIKPNEESVAPCVLQDDPNSVVLDCWLCGASVGLWTFSTVPQPVELVRVIGYSEVNSGKNSGQDFGTENHADKRVVGVNSGSNGTLASFGQPSTLNLTIAGGPPPTKQNFRATISFPVIGRSLRARFSHDLEFKVHTYNNLQENKSASEDKTQLLDKKDQGESNTNEQDSQPGSTGLSKSRTHDEGECSHASSDQPSSLNLESSEEGGLLGRENDVHMSLEGRDVIVQGSFPVTGVQVSSIESPVQSISDVVQDFDQSGAFPENAPNIGSLDSAVGDSQVGGSSVADLCTNGKNSENDSLMMMTSDDSGKGQIQGTDICGRDVCCKIDSREAETCSDILNTIGDQAKCPEGLKDGMQNNEIVAYGTELKQESLENGLKFDPIRQHRHFCPWIVSISGAPGWKQTLGALLHQKHHSHPSHAVSPTLSMIKVDDPITSVRKLFMSPSAKKMNSGNQSS</sequence>
<evidence type="ECO:0000256" key="2">
    <source>
        <dbReference type="ARBA" id="ARBA00023242"/>
    </source>
</evidence>
<feature type="domain" description="C3HC-type" evidence="4">
    <location>
        <begin position="76"/>
        <end position="201"/>
    </location>
</feature>
<comment type="subcellular location">
    <subcellularLocation>
        <location evidence="1">Nucleus</location>
    </subcellularLocation>
</comment>
<proteinExistence type="predicted"/>
<feature type="region of interest" description="Disordered" evidence="3">
    <location>
        <begin position="21"/>
        <end position="46"/>
    </location>
</feature>
<evidence type="ECO:0000313" key="5">
    <source>
        <dbReference type="EMBL" id="MBX09024.1"/>
    </source>
</evidence>
<dbReference type="InterPro" id="IPR012935">
    <property type="entry name" value="NuBaID_N"/>
</dbReference>
<dbReference type="AlphaFoldDB" id="A0A2P2KTH8"/>
<dbReference type="GO" id="GO:0005634">
    <property type="term" value="C:nucleus"/>
    <property type="evidence" value="ECO:0007669"/>
    <property type="project" value="UniProtKB-SubCell"/>
</dbReference>
<name>A0A2P2KTH8_RHIMU</name>
<feature type="compositionally biased region" description="Polar residues" evidence="3">
    <location>
        <begin position="470"/>
        <end position="487"/>
    </location>
</feature>
<reference evidence="5" key="1">
    <citation type="submission" date="2018-02" db="EMBL/GenBank/DDBJ databases">
        <title>Rhizophora mucronata_Transcriptome.</title>
        <authorList>
            <person name="Meera S.P."/>
            <person name="Sreeshan A."/>
            <person name="Augustine A."/>
        </authorList>
    </citation>
    <scope>NUCLEOTIDE SEQUENCE</scope>
    <source>
        <tissue evidence="5">Leaf</tissue>
    </source>
</reference>
<accession>A0A2P2KTH8</accession>
<dbReference type="PANTHER" id="PTHR15835:SF6">
    <property type="entry name" value="ZINC FINGER C3HC-TYPE PROTEIN 1"/>
    <property type="match status" value="1"/>
</dbReference>
<evidence type="ECO:0000259" key="4">
    <source>
        <dbReference type="Pfam" id="PF07967"/>
    </source>
</evidence>
<evidence type="ECO:0000256" key="1">
    <source>
        <dbReference type="ARBA" id="ARBA00004123"/>
    </source>
</evidence>
<protein>
    <recommendedName>
        <fullName evidence="4">C3HC-type domain-containing protein</fullName>
    </recommendedName>
</protein>
<feature type="compositionally biased region" description="Basic and acidic residues" evidence="3">
    <location>
        <begin position="454"/>
        <end position="469"/>
    </location>
</feature>
<feature type="region of interest" description="Disordered" evidence="3">
    <location>
        <begin position="452"/>
        <end position="514"/>
    </location>
</feature>
<evidence type="ECO:0000256" key="3">
    <source>
        <dbReference type="SAM" id="MobiDB-lite"/>
    </source>
</evidence>
<dbReference type="GO" id="GO:0008270">
    <property type="term" value="F:zinc ion binding"/>
    <property type="evidence" value="ECO:0007669"/>
    <property type="project" value="InterPro"/>
</dbReference>